<sequence>MNHATTQGEIMDNTNKDDRLKALKGYESSAYTDDYLGLTYVTTWERLKHINKGLITDVDIVDIENCIKGALAKNTLTNPTELLKVGYPDQRSSFADQTSDKLQNVLDTIQRKSNWPDSKRKKCRQLLELVAYSVLRESGLKQKHGNDLPLYDPRSKSSTDFFLDCYDKATSIDPQGNAVLNHFFLTSAWQALFEDQLELARSDFALWTPSFDVLLLFVGLLSAVIASFVTSFNPDKGAQAAQAAIAGYRIALLLALIAGVIALRERYVLTALSATTIRSKNQNAAGPLPARLMTFKHSVAIAQGRVPSMLFLSTQLLLLAIVVFVAAFLASIVAPSNKTGGDWASFGITLALAFAAIAAASVSWTTEHTNSSPSLLLKTCWSALERGWNTLAKYLPWSKTTPSPDSEQIAMYRQDSPMYRQDSLIQWAAFFDIAARIESQDRSERIGAAVCRTLVAHCPQNSEHANLIAHAIHNLLALGSQSMLRDLLNCAVLVYDRNLSDKQIWSEVDHSSREAARRLKVTGDARLAEQVRVAAKLFRLPANASEGADLRYMLAKMLTSTEPSCSLRPVSDLLGRKRNVVMKLYTMLRNQKEGARHAIFFLAISDVPLDEHVCLSTWGLRRLAWDVHMLRRTDLWRRFQDEPNLFSRFEKPCGHFPTDPDCHLKREKLPFFLQEARRLALGRRHEGNVTSARAATDVRIRVVDAGMVPITAPHTALLPPPTTAMVDDAVAVSTATTAVSPMGLDLYGHGHGNGHGHGTAAMEVDSYWPSYFQ</sequence>
<proteinExistence type="predicted"/>
<feature type="transmembrane region" description="Helical" evidence="1">
    <location>
        <begin position="316"/>
        <end position="334"/>
    </location>
</feature>
<keyword evidence="1" id="KW-0472">Membrane</keyword>
<evidence type="ECO:0000313" key="3">
    <source>
        <dbReference type="Proteomes" id="UP000077671"/>
    </source>
</evidence>
<organism evidence="2 3">
    <name type="scientific">Tilletia caries</name>
    <name type="common">wheat bunt fungus</name>
    <dbReference type="NCBI Taxonomy" id="13290"/>
    <lineage>
        <taxon>Eukaryota</taxon>
        <taxon>Fungi</taxon>
        <taxon>Dikarya</taxon>
        <taxon>Basidiomycota</taxon>
        <taxon>Ustilaginomycotina</taxon>
        <taxon>Exobasidiomycetes</taxon>
        <taxon>Tilletiales</taxon>
        <taxon>Tilletiaceae</taxon>
        <taxon>Tilletia</taxon>
    </lineage>
</organism>
<evidence type="ECO:0000256" key="1">
    <source>
        <dbReference type="SAM" id="Phobius"/>
    </source>
</evidence>
<feature type="transmembrane region" description="Helical" evidence="1">
    <location>
        <begin position="346"/>
        <end position="364"/>
    </location>
</feature>
<keyword evidence="1" id="KW-1133">Transmembrane helix</keyword>
<evidence type="ECO:0000313" key="2">
    <source>
        <dbReference type="EMBL" id="KAE8256601.1"/>
    </source>
</evidence>
<feature type="transmembrane region" description="Helical" evidence="1">
    <location>
        <begin position="244"/>
        <end position="263"/>
    </location>
</feature>
<comment type="caution">
    <text evidence="2">The sequence shown here is derived from an EMBL/GenBank/DDBJ whole genome shotgun (WGS) entry which is preliminary data.</text>
</comment>
<gene>
    <name evidence="2" type="ORF">A4X03_0g5244</name>
</gene>
<protein>
    <submittedName>
        <fullName evidence="2">Uncharacterized protein</fullName>
    </submittedName>
</protein>
<keyword evidence="1" id="KW-0812">Transmembrane</keyword>
<accession>A0A8T8T7N2</accession>
<feature type="transmembrane region" description="Helical" evidence="1">
    <location>
        <begin position="213"/>
        <end position="232"/>
    </location>
</feature>
<reference evidence="2" key="1">
    <citation type="submission" date="2016-04" db="EMBL/GenBank/DDBJ databases">
        <authorList>
            <person name="Nguyen H.D."/>
            <person name="Kesanakurti P."/>
            <person name="Cullis J."/>
            <person name="Levesque C.A."/>
            <person name="Hambleton S."/>
        </authorList>
    </citation>
    <scope>NUCLEOTIDE SEQUENCE</scope>
    <source>
        <strain evidence="2">DAOMC 238032</strain>
    </source>
</reference>
<name>A0A8T8T7N2_9BASI</name>
<dbReference type="EMBL" id="LWDD02000806">
    <property type="protein sequence ID" value="KAE8256601.1"/>
    <property type="molecule type" value="Genomic_DNA"/>
</dbReference>
<dbReference type="AlphaFoldDB" id="A0A8T8T7N2"/>
<dbReference type="Proteomes" id="UP000077671">
    <property type="component" value="Unassembled WGS sequence"/>
</dbReference>
<reference evidence="2" key="2">
    <citation type="journal article" date="2019" name="IMA Fungus">
        <title>Genome sequencing and comparison of five Tilletia species to identify candidate genes for the detection of regulated species infecting wheat.</title>
        <authorList>
            <person name="Nguyen H.D.T."/>
            <person name="Sultana T."/>
            <person name="Kesanakurti P."/>
            <person name="Hambleton S."/>
        </authorList>
    </citation>
    <scope>NUCLEOTIDE SEQUENCE</scope>
    <source>
        <strain evidence="2">DAOMC 238032</strain>
    </source>
</reference>